<reference evidence="14" key="2">
    <citation type="submission" date="2018-10" db="UniProtKB">
        <authorList>
            <consortium name="EnsemblPlants"/>
        </authorList>
    </citation>
    <scope>IDENTIFICATION</scope>
</reference>
<dbReference type="Gene3D" id="3.50.30.30">
    <property type="match status" value="1"/>
</dbReference>
<dbReference type="InterPro" id="IPR010259">
    <property type="entry name" value="S8pro/Inhibitor_I9"/>
</dbReference>
<feature type="active site" description="Charge relay system" evidence="6 7">
    <location>
        <position position="571"/>
    </location>
</feature>
<dbReference type="Gramene" id="TraesJAG4D03G02543430.1">
    <property type="protein sequence ID" value="TraesJAG4D03G02543430.1.CDS1"/>
    <property type="gene ID" value="TraesJAG4D03G02543430"/>
</dbReference>
<dbReference type="InterPro" id="IPR015500">
    <property type="entry name" value="Peptidase_S8_subtilisin-rel"/>
</dbReference>
<dbReference type="Pfam" id="PF00082">
    <property type="entry name" value="Peptidase_S8"/>
    <property type="match status" value="1"/>
</dbReference>
<protein>
    <recommendedName>
        <fullName evidence="16">Subtilisin-like protease</fullName>
    </recommendedName>
</protein>
<dbReference type="InterPro" id="IPR041469">
    <property type="entry name" value="Subtilisin-like_FN3"/>
</dbReference>
<dbReference type="CDD" id="cd02120">
    <property type="entry name" value="PA_subtilisin_like"/>
    <property type="match status" value="1"/>
</dbReference>
<dbReference type="FunFam" id="3.50.30.30:FF:000005">
    <property type="entry name" value="subtilisin-like protease SBT1.5"/>
    <property type="match status" value="1"/>
</dbReference>
<dbReference type="GeneID" id="123098746"/>
<evidence type="ECO:0000259" key="11">
    <source>
        <dbReference type="Pfam" id="PF02225"/>
    </source>
</evidence>
<dbReference type="InterPro" id="IPR036852">
    <property type="entry name" value="Peptidase_S8/S53_dom_sf"/>
</dbReference>
<keyword evidence="5 7" id="KW-0720">Serine protease</keyword>
<evidence type="ECO:0000256" key="9">
    <source>
        <dbReference type="SAM" id="SignalP"/>
    </source>
</evidence>
<dbReference type="PRINTS" id="PR00723">
    <property type="entry name" value="SUBTILISIN"/>
</dbReference>
<feature type="active site" description="Charge relay system" evidence="6 7">
    <location>
        <position position="239"/>
    </location>
</feature>
<dbReference type="AlphaFoldDB" id="A0A3B6JQE3"/>
<dbReference type="InterPro" id="IPR034197">
    <property type="entry name" value="Peptidases_S8_3"/>
</dbReference>
<dbReference type="Pfam" id="PF02225">
    <property type="entry name" value="PA"/>
    <property type="match status" value="1"/>
</dbReference>
<dbReference type="Gramene" id="TraesCLE_scaffold_031479_01G000100.1">
    <property type="protein sequence ID" value="TraesCLE_scaffold_031479_01G000100.1"/>
    <property type="gene ID" value="TraesCLE_scaffold_031479_01G000100"/>
</dbReference>
<dbReference type="Gene3D" id="2.60.40.2310">
    <property type="match status" value="1"/>
</dbReference>
<dbReference type="Proteomes" id="UP000019116">
    <property type="component" value="Chromosome 4D"/>
</dbReference>
<dbReference type="Gramene" id="TraesCS4D02G305500.1">
    <property type="protein sequence ID" value="TraesCS4D02G305500.1.cds1"/>
    <property type="gene ID" value="TraesCS4D02G305500"/>
</dbReference>
<proteinExistence type="inferred from homology"/>
<dbReference type="Gramene" id="TraesLDM4D03G02549080.1">
    <property type="protein sequence ID" value="TraesLDM4D03G02549080.1.CDS1"/>
    <property type="gene ID" value="TraesLDM4D03G02549080"/>
</dbReference>
<dbReference type="SMR" id="A0A3B6JQE3"/>
<dbReference type="GO" id="GO:0005576">
    <property type="term" value="C:extracellular region"/>
    <property type="evidence" value="ECO:0000318"/>
    <property type="project" value="GO_Central"/>
</dbReference>
<evidence type="ECO:0000259" key="12">
    <source>
        <dbReference type="Pfam" id="PF05922"/>
    </source>
</evidence>
<evidence type="ECO:0000256" key="6">
    <source>
        <dbReference type="PIRSR" id="PIRSR615500-1"/>
    </source>
</evidence>
<keyword evidence="2 7" id="KW-0645">Protease</keyword>
<evidence type="ECO:0000256" key="7">
    <source>
        <dbReference type="PROSITE-ProRule" id="PRU01240"/>
    </source>
</evidence>
<organism evidence="14">
    <name type="scientific">Triticum aestivum</name>
    <name type="common">Wheat</name>
    <dbReference type="NCBI Taxonomy" id="4565"/>
    <lineage>
        <taxon>Eukaryota</taxon>
        <taxon>Viridiplantae</taxon>
        <taxon>Streptophyta</taxon>
        <taxon>Embryophyta</taxon>
        <taxon>Tracheophyta</taxon>
        <taxon>Spermatophyta</taxon>
        <taxon>Magnoliopsida</taxon>
        <taxon>Liliopsida</taxon>
        <taxon>Poales</taxon>
        <taxon>Poaceae</taxon>
        <taxon>BOP clade</taxon>
        <taxon>Pooideae</taxon>
        <taxon>Triticodae</taxon>
        <taxon>Triticeae</taxon>
        <taxon>Triticinae</taxon>
        <taxon>Triticum</taxon>
    </lineage>
</organism>
<feature type="compositionally biased region" description="Basic and acidic residues" evidence="8">
    <location>
        <begin position="225"/>
        <end position="238"/>
    </location>
</feature>
<dbReference type="InterPro" id="IPR037045">
    <property type="entry name" value="S8pro/Inhibitor_I9_sf"/>
</dbReference>
<dbReference type="Gene3D" id="3.30.70.80">
    <property type="entry name" value="Peptidase S8 propeptide/proteinase inhibitor I9"/>
    <property type="match status" value="1"/>
</dbReference>
<dbReference type="RefSeq" id="XP_044376750.1">
    <property type="nucleotide sequence ID" value="XM_044520815.1"/>
</dbReference>
<keyword evidence="4 7" id="KW-0378">Hydrolase</keyword>
<dbReference type="GO" id="GO:0010103">
    <property type="term" value="P:stomatal complex morphogenesis"/>
    <property type="evidence" value="ECO:0000318"/>
    <property type="project" value="GO_Central"/>
</dbReference>
<dbReference type="InterPro" id="IPR045051">
    <property type="entry name" value="SBT"/>
</dbReference>
<feature type="domain" description="Subtilisin-like protease fibronectin type-III" evidence="13">
    <location>
        <begin position="688"/>
        <end position="792"/>
    </location>
</feature>
<name>A0A3B6JQE3_WHEAT</name>
<feature type="signal peptide" evidence="9">
    <location>
        <begin position="1"/>
        <end position="29"/>
    </location>
</feature>
<dbReference type="InterPro" id="IPR023828">
    <property type="entry name" value="Peptidase_S8_Ser-AS"/>
</dbReference>
<dbReference type="OMA" id="CWLNGCY"/>
<dbReference type="Gramene" id="TraesCAD_scaffold_043319_01G000100.1">
    <property type="protein sequence ID" value="TraesCAD_scaffold_043319_01G000100.1"/>
    <property type="gene ID" value="TraesCAD_scaffold_043319_01G000100"/>
</dbReference>
<feature type="region of interest" description="Disordered" evidence="8">
    <location>
        <begin position="218"/>
        <end position="246"/>
    </location>
</feature>
<dbReference type="InterPro" id="IPR000209">
    <property type="entry name" value="Peptidase_S8/S53_dom"/>
</dbReference>
<evidence type="ECO:0000256" key="4">
    <source>
        <dbReference type="ARBA" id="ARBA00022801"/>
    </source>
</evidence>
<dbReference type="CDD" id="cd04852">
    <property type="entry name" value="Peptidases_S8_3"/>
    <property type="match status" value="1"/>
</dbReference>
<evidence type="ECO:0000313" key="15">
    <source>
        <dbReference type="Proteomes" id="UP000019116"/>
    </source>
</evidence>
<dbReference type="Gramene" id="TraesARI4D03G02586160.1">
    <property type="protein sequence ID" value="TraesARI4D03G02586160.1.CDS1"/>
    <property type="gene ID" value="TraesARI4D03G02586160"/>
</dbReference>
<dbReference type="OrthoDB" id="206201at2759"/>
<dbReference type="Gramene" id="TraesJUL4D03G02565530.1">
    <property type="protein sequence ID" value="TraesJUL4D03G02565530.1.CDS1"/>
    <property type="gene ID" value="TraesJUL4D03G02565530"/>
</dbReference>
<dbReference type="KEGG" id="taes:123098746"/>
<keyword evidence="15" id="KW-1185">Reference proteome</keyword>
<evidence type="ECO:0000256" key="3">
    <source>
        <dbReference type="ARBA" id="ARBA00022729"/>
    </source>
</evidence>
<evidence type="ECO:0000256" key="8">
    <source>
        <dbReference type="SAM" id="MobiDB-lite"/>
    </source>
</evidence>
<dbReference type="EnsemblPlants" id="TraesCS4D02G305500.1">
    <property type="protein sequence ID" value="TraesCS4D02G305500.1.cds1"/>
    <property type="gene ID" value="TraesCS4D02G305500"/>
</dbReference>
<sequence length="797" mass="83902">MGFLHLFASHVAFFSLFLSSLVFLHGAAADQAEALRTYIVQLHPRGSTGGGDATSSDHDWHLAFLIKSVPSSVEQDDKRQRKPSSRLLYSYHTVFDGFAARLTVGEAAALRALQGVASVREDRRVELHTTYSYRFLGLNVCPTGAWARARYGRGVVVGVLDTGVWPESPSFDDRGMPPVPDRWRGVCETGERFNATNCNRKLVGARFYSKGHRANYPTDPSDAAARAREYASPRDAHGHGTHTASTAAGSAVAGASVLGAGAGEARGVSPGAHVAAYKVCWFNGCFSSDILAGMDDAVRDGVDVLSLSLGGFPIPLFEDSIAIGSFRATVRGVSVVSAAGNNGPEPSSVANEAPWMLTVGAATLDRRFPAYVRLGNGRVLYGESMYPGKIDLKNGGKKALELFYAAGGSREAMYCMKGSLSAAEVAGKMVVCDRGITGRADKGQAVKEAGGAAMVLANSEINRQEDSVDVHVLPATLVGYQEAVELKNYISSTPRPVARIAFGGTRIGLARAPAVALFSARGPSVTSPSVLKPDVIAPGVNIIAAWPGSVGPSGLDGDARRSNFTVLSGTSMACPHVSGIAALVRSAHPSWSPAMVRSAIMTTADVTDRQGKPITDGDGGDRADAFAMGAGHVNPALAVDPGLVYDIEPADYVTHLCTLGYTQREVFKITHSAVNCSELLHENPGFTLNYPSIAVAFKDGGGETSAVLRRTVTNVGAPNSTYTARVAAPPGIKVTVAPTTLAFAEFGEKKSFQVRVDASAAAGKDSAEGYLVWKQQSAGQGRRRTVRSPIAVTWPVE</sequence>
<dbReference type="PANTHER" id="PTHR10795">
    <property type="entry name" value="PROPROTEIN CONVERTASE SUBTILISIN/KEXIN"/>
    <property type="match status" value="1"/>
</dbReference>
<dbReference type="PROSITE" id="PS51892">
    <property type="entry name" value="SUBTILASE"/>
    <property type="match status" value="1"/>
</dbReference>
<dbReference type="GO" id="GO:0004252">
    <property type="term" value="F:serine-type endopeptidase activity"/>
    <property type="evidence" value="ECO:0000318"/>
    <property type="project" value="GO_Central"/>
</dbReference>
<dbReference type="SUPFAM" id="SSF52743">
    <property type="entry name" value="Subtilisin-like"/>
    <property type="match status" value="1"/>
</dbReference>
<evidence type="ECO:0000259" key="13">
    <source>
        <dbReference type="Pfam" id="PF17766"/>
    </source>
</evidence>
<evidence type="ECO:0000313" key="14">
    <source>
        <dbReference type="EnsemblPlants" id="TraesCS4D02G305500.1.cds1"/>
    </source>
</evidence>
<accession>A0A3B6JQE3</accession>
<dbReference type="Gramene" id="TraesCS4D03G0719300.1">
    <property type="protein sequence ID" value="TraesCS4D03G0719300.1.CDS1"/>
    <property type="gene ID" value="TraesCS4D03G0719300"/>
</dbReference>
<dbReference type="STRING" id="4565.A0A3B6JQE3"/>
<dbReference type="Gramene" id="TraesKAR4D01G0342340.1">
    <property type="protein sequence ID" value="cds.TraesKAR4D01G0342340.1"/>
    <property type="gene ID" value="TraesKAR4D01G0342340"/>
</dbReference>
<keyword evidence="3 9" id="KW-0732">Signal</keyword>
<evidence type="ECO:0008006" key="16">
    <source>
        <dbReference type="Google" id="ProtNLM"/>
    </source>
</evidence>
<dbReference type="PROSITE" id="PS00138">
    <property type="entry name" value="SUBTILASE_SER"/>
    <property type="match status" value="1"/>
</dbReference>
<dbReference type="FunFam" id="3.40.50.200:FF:000006">
    <property type="entry name" value="Subtilisin-like protease SBT1.5"/>
    <property type="match status" value="1"/>
</dbReference>
<gene>
    <name evidence="14" type="primary">LOC123098746</name>
</gene>
<dbReference type="InterPro" id="IPR003137">
    <property type="entry name" value="PA_domain"/>
</dbReference>
<dbReference type="Gramene" id="TraesNOR4D03G02563860.1">
    <property type="protein sequence ID" value="TraesNOR4D03G02563860.1.CDS1"/>
    <property type="gene ID" value="TraesNOR4D03G02563860"/>
</dbReference>
<feature type="domain" description="PA" evidence="11">
    <location>
        <begin position="413"/>
        <end position="485"/>
    </location>
</feature>
<dbReference type="Gramene" id="TraesSTA4D03G02541820.1">
    <property type="protein sequence ID" value="TraesSTA4D03G02541820.1.CDS1"/>
    <property type="gene ID" value="TraesSTA4D03G02541820"/>
</dbReference>
<dbReference type="Gene3D" id="3.40.50.200">
    <property type="entry name" value="Peptidase S8/S53 domain"/>
    <property type="match status" value="1"/>
</dbReference>
<feature type="active site" description="Charge relay system" evidence="6 7">
    <location>
        <position position="161"/>
    </location>
</feature>
<dbReference type="Gramene" id="TraesSYM4D03G02574680.1">
    <property type="protein sequence ID" value="TraesSYM4D03G02574680.1.CDS1"/>
    <property type="gene ID" value="TraesSYM4D03G02574680"/>
</dbReference>
<dbReference type="Pfam" id="PF17766">
    <property type="entry name" value="fn3_6"/>
    <property type="match status" value="1"/>
</dbReference>
<feature type="domain" description="Peptidase S8/S53" evidence="10">
    <location>
        <begin position="152"/>
        <end position="629"/>
    </location>
</feature>
<dbReference type="GO" id="GO:0006508">
    <property type="term" value="P:proteolysis"/>
    <property type="evidence" value="ECO:0007669"/>
    <property type="project" value="UniProtKB-KW"/>
</dbReference>
<evidence type="ECO:0000256" key="2">
    <source>
        <dbReference type="ARBA" id="ARBA00022670"/>
    </source>
</evidence>
<reference evidence="14" key="1">
    <citation type="submission" date="2018-08" db="EMBL/GenBank/DDBJ databases">
        <authorList>
            <person name="Rossello M."/>
        </authorList>
    </citation>
    <scope>NUCLEOTIDE SEQUENCE [LARGE SCALE GENOMIC DNA]</scope>
    <source>
        <strain evidence="14">cv. Chinese Spring</strain>
    </source>
</reference>
<dbReference type="Gramene" id="TraesLAC4D03G02500190.1">
    <property type="protein sequence ID" value="TraesLAC4D03G02500190.1.CDS1"/>
    <property type="gene ID" value="TraesLAC4D03G02500190"/>
</dbReference>
<feature type="domain" description="Inhibitor I9" evidence="12">
    <location>
        <begin position="37"/>
        <end position="128"/>
    </location>
</feature>
<feature type="chain" id="PRO_5043176432" description="Subtilisin-like protease" evidence="9">
    <location>
        <begin position="30"/>
        <end position="797"/>
    </location>
</feature>
<dbReference type="Gramene" id="TraesROB_scaffold_043757_01G000100.1">
    <property type="protein sequence ID" value="TraesROB_scaffold_043757_01G000100.1"/>
    <property type="gene ID" value="TraesROB_scaffold_043757_01G000100"/>
</dbReference>
<dbReference type="Gramene" id="TraesWEE_scaffold_079084_01G000100.1">
    <property type="protein sequence ID" value="TraesWEE_scaffold_079084_01G000100.1"/>
    <property type="gene ID" value="TraesWEE_scaffold_079084_01G000100"/>
</dbReference>
<evidence type="ECO:0000256" key="5">
    <source>
        <dbReference type="ARBA" id="ARBA00022825"/>
    </source>
</evidence>
<dbReference type="GO" id="GO:0009897">
    <property type="term" value="C:external side of plasma membrane"/>
    <property type="evidence" value="ECO:0000318"/>
    <property type="project" value="GO_Central"/>
</dbReference>
<evidence type="ECO:0000259" key="10">
    <source>
        <dbReference type="Pfam" id="PF00082"/>
    </source>
</evidence>
<dbReference type="Pfam" id="PF05922">
    <property type="entry name" value="Inhibitor_I9"/>
    <property type="match status" value="1"/>
</dbReference>
<comment type="similarity">
    <text evidence="1 7">Belongs to the peptidase S8 family.</text>
</comment>
<evidence type="ECO:0000256" key="1">
    <source>
        <dbReference type="ARBA" id="ARBA00011073"/>
    </source>
</evidence>
<dbReference type="Gramene" id="TraesPARA_EIv1.0_1484590.1">
    <property type="protein sequence ID" value="TraesPARA_EIv1.0_1484590.1.CDS1"/>
    <property type="gene ID" value="TraesPARA_EIv1.0_1484590"/>
</dbReference>
<dbReference type="Gramene" id="TraesMAC4D03G02544610.1">
    <property type="protein sequence ID" value="TraesMAC4D03G02544610.1.CDS1"/>
    <property type="gene ID" value="TraesMAC4D03G02544610"/>
</dbReference>